<dbReference type="PANTHER" id="PTHR47967">
    <property type="entry name" value="OS07G0603500 PROTEIN-RELATED"/>
    <property type="match status" value="1"/>
</dbReference>
<dbReference type="InterPro" id="IPR032861">
    <property type="entry name" value="TAXi_N"/>
</dbReference>
<comment type="similarity">
    <text evidence="1">Belongs to the peptidase A1 family.</text>
</comment>
<dbReference type="PANTHER" id="PTHR47967:SF66">
    <property type="entry name" value="ASPARTIC PROTEINASE CDR1-RELATED"/>
    <property type="match status" value="1"/>
</dbReference>
<evidence type="ECO:0000256" key="6">
    <source>
        <dbReference type="SAM" id="SignalP"/>
    </source>
</evidence>
<name>A0A6D2KHT4_9BRAS</name>
<sequence>MTSLSSSAFLFLCLLSSPFLSNANTKAKLGFSTDLIHRDSPSSPIYNPSETSSQRLRNAIHRSINRGLHFSGQDASVSSPQTELTSYDGEYLMNISLGTPPRPIMAVADTGSELLWVQCKPCDSCYPQDDPIFDPKASSTYKDVSCSSSQCNSFSKAGAASCFTKDNTCSYDIRYGDFSYTKGNFAVDTLTLGSTNNRPVQIKNMIIGCGHNNAGSFKKKEDGIVGLGASPVSLISQLGESINGKFSYCLVPLDSKDNPTSKINFGTNAVVSERELSQLL</sequence>
<evidence type="ECO:0000313" key="8">
    <source>
        <dbReference type="EMBL" id="CAA7056449.1"/>
    </source>
</evidence>
<dbReference type="OrthoDB" id="1722940at2759"/>
<gene>
    <name evidence="8" type="ORF">MERR_LOCUS43685</name>
</gene>
<feature type="chain" id="PRO_5025344628" description="Peptidase A1 domain-containing protein" evidence="6">
    <location>
        <begin position="24"/>
        <end position="280"/>
    </location>
</feature>
<keyword evidence="9" id="KW-1185">Reference proteome</keyword>
<keyword evidence="3 6" id="KW-0732">Signal</keyword>
<keyword evidence="4" id="KW-0064">Aspartyl protease</keyword>
<comment type="caution">
    <text evidence="8">The sequence shown here is derived from an EMBL/GenBank/DDBJ whole genome shotgun (WGS) entry which is preliminary data.</text>
</comment>
<accession>A0A6D2KHT4</accession>
<dbReference type="Gene3D" id="2.40.70.10">
    <property type="entry name" value="Acid Proteases"/>
    <property type="match status" value="1"/>
</dbReference>
<keyword evidence="5" id="KW-0378">Hydrolase</keyword>
<evidence type="ECO:0000256" key="5">
    <source>
        <dbReference type="ARBA" id="ARBA00022801"/>
    </source>
</evidence>
<evidence type="ECO:0000256" key="3">
    <source>
        <dbReference type="ARBA" id="ARBA00022729"/>
    </source>
</evidence>
<dbReference type="Proteomes" id="UP000467841">
    <property type="component" value="Unassembled WGS sequence"/>
</dbReference>
<dbReference type="InterPro" id="IPR051708">
    <property type="entry name" value="Plant_Aspart_Prot_A1"/>
</dbReference>
<dbReference type="AlphaFoldDB" id="A0A6D2KHT4"/>
<dbReference type="InterPro" id="IPR034161">
    <property type="entry name" value="Pepsin-like_plant"/>
</dbReference>
<evidence type="ECO:0000259" key="7">
    <source>
        <dbReference type="PROSITE" id="PS51767"/>
    </source>
</evidence>
<evidence type="ECO:0000313" key="9">
    <source>
        <dbReference type="Proteomes" id="UP000467841"/>
    </source>
</evidence>
<dbReference type="GO" id="GO:0005576">
    <property type="term" value="C:extracellular region"/>
    <property type="evidence" value="ECO:0007669"/>
    <property type="project" value="TreeGrafter"/>
</dbReference>
<dbReference type="GO" id="GO:0006508">
    <property type="term" value="P:proteolysis"/>
    <property type="evidence" value="ECO:0007669"/>
    <property type="project" value="UniProtKB-KW"/>
</dbReference>
<proteinExistence type="inferred from homology"/>
<evidence type="ECO:0000256" key="1">
    <source>
        <dbReference type="ARBA" id="ARBA00007447"/>
    </source>
</evidence>
<dbReference type="PROSITE" id="PS00141">
    <property type="entry name" value="ASP_PROTEASE"/>
    <property type="match status" value="1"/>
</dbReference>
<dbReference type="CDD" id="cd05476">
    <property type="entry name" value="pepsin_A_like_plant"/>
    <property type="match status" value="1"/>
</dbReference>
<dbReference type="InterPro" id="IPR001969">
    <property type="entry name" value="Aspartic_peptidase_AS"/>
</dbReference>
<evidence type="ECO:0000256" key="2">
    <source>
        <dbReference type="ARBA" id="ARBA00022670"/>
    </source>
</evidence>
<reference evidence="8" key="1">
    <citation type="submission" date="2020-01" db="EMBL/GenBank/DDBJ databases">
        <authorList>
            <person name="Mishra B."/>
        </authorList>
    </citation>
    <scope>NUCLEOTIDE SEQUENCE [LARGE SCALE GENOMIC DNA]</scope>
</reference>
<evidence type="ECO:0000256" key="4">
    <source>
        <dbReference type="ARBA" id="ARBA00022750"/>
    </source>
</evidence>
<dbReference type="FunFam" id="2.40.70.10:FF:000016">
    <property type="entry name" value="Probable aspartic protease At2g35615"/>
    <property type="match status" value="1"/>
</dbReference>
<dbReference type="SUPFAM" id="SSF50630">
    <property type="entry name" value="Acid proteases"/>
    <property type="match status" value="1"/>
</dbReference>
<dbReference type="GO" id="GO:0004190">
    <property type="term" value="F:aspartic-type endopeptidase activity"/>
    <property type="evidence" value="ECO:0007669"/>
    <property type="project" value="UniProtKB-KW"/>
</dbReference>
<dbReference type="EMBL" id="CACVBM020001640">
    <property type="protein sequence ID" value="CAA7056449.1"/>
    <property type="molecule type" value="Genomic_DNA"/>
</dbReference>
<dbReference type="PROSITE" id="PS51767">
    <property type="entry name" value="PEPTIDASE_A1"/>
    <property type="match status" value="1"/>
</dbReference>
<dbReference type="InterPro" id="IPR033121">
    <property type="entry name" value="PEPTIDASE_A1"/>
</dbReference>
<feature type="domain" description="Peptidase A1" evidence="7">
    <location>
        <begin position="91"/>
        <end position="280"/>
    </location>
</feature>
<feature type="signal peptide" evidence="6">
    <location>
        <begin position="1"/>
        <end position="23"/>
    </location>
</feature>
<keyword evidence="2" id="KW-0645">Protease</keyword>
<organism evidence="8 9">
    <name type="scientific">Microthlaspi erraticum</name>
    <dbReference type="NCBI Taxonomy" id="1685480"/>
    <lineage>
        <taxon>Eukaryota</taxon>
        <taxon>Viridiplantae</taxon>
        <taxon>Streptophyta</taxon>
        <taxon>Embryophyta</taxon>
        <taxon>Tracheophyta</taxon>
        <taxon>Spermatophyta</taxon>
        <taxon>Magnoliopsida</taxon>
        <taxon>eudicotyledons</taxon>
        <taxon>Gunneridae</taxon>
        <taxon>Pentapetalae</taxon>
        <taxon>rosids</taxon>
        <taxon>malvids</taxon>
        <taxon>Brassicales</taxon>
        <taxon>Brassicaceae</taxon>
        <taxon>Coluteocarpeae</taxon>
        <taxon>Microthlaspi</taxon>
    </lineage>
</organism>
<dbReference type="Pfam" id="PF14543">
    <property type="entry name" value="TAXi_N"/>
    <property type="match status" value="1"/>
</dbReference>
<protein>
    <recommendedName>
        <fullName evidence="7">Peptidase A1 domain-containing protein</fullName>
    </recommendedName>
</protein>
<dbReference type="InterPro" id="IPR021109">
    <property type="entry name" value="Peptidase_aspartic_dom_sf"/>
</dbReference>